<dbReference type="VEuPathDB" id="FungiDB:M_BR32_EuGene_00089521"/>
<evidence type="ECO:0000256" key="1">
    <source>
        <dbReference type="SAM" id="MobiDB-lite"/>
    </source>
</evidence>
<organism evidence="3 4">
    <name type="scientific">Pyricularia oryzae</name>
    <name type="common">Rice blast fungus</name>
    <name type="synonym">Magnaporthe oryzae</name>
    <dbReference type="NCBI Taxonomy" id="318829"/>
    <lineage>
        <taxon>Eukaryota</taxon>
        <taxon>Fungi</taxon>
        <taxon>Dikarya</taxon>
        <taxon>Ascomycota</taxon>
        <taxon>Pezizomycotina</taxon>
        <taxon>Sordariomycetes</taxon>
        <taxon>Sordariomycetidae</taxon>
        <taxon>Magnaporthales</taxon>
        <taxon>Pyriculariaceae</taxon>
        <taxon>Pyricularia</taxon>
    </lineage>
</organism>
<dbReference type="Proteomes" id="UP000294847">
    <property type="component" value="Chromosome 6"/>
</dbReference>
<reference evidence="3 4" key="1">
    <citation type="journal article" date="2019" name="Mol. Biol. Evol.">
        <title>Blast fungal genomes show frequent chromosomal changes, gene gains and losses, and effector gene turnover.</title>
        <authorList>
            <person name="Gomez Luciano L.B."/>
            <person name="Jason Tsai I."/>
            <person name="Chuma I."/>
            <person name="Tosa Y."/>
            <person name="Chen Y.H."/>
            <person name="Li J.Y."/>
            <person name="Li M.Y."/>
            <person name="Jade Lu M.Y."/>
            <person name="Nakayashiki H."/>
            <person name="Li W.H."/>
        </authorList>
    </citation>
    <scope>NUCLEOTIDE SEQUENCE [LARGE SCALE GENOMIC DNA]</scope>
    <source>
        <strain evidence="3">MZ5-1-6</strain>
    </source>
</reference>
<feature type="region of interest" description="Disordered" evidence="1">
    <location>
        <begin position="51"/>
        <end position="104"/>
    </location>
</feature>
<feature type="chain" id="PRO_5043478731" evidence="2">
    <location>
        <begin position="19"/>
        <end position="126"/>
    </location>
</feature>
<feature type="compositionally biased region" description="Pro residues" evidence="1">
    <location>
        <begin position="51"/>
        <end position="61"/>
    </location>
</feature>
<sequence>MRPLSIFGLATLAGMTASAEQAVDVNNPAKRDLPPAAMMTPQLVARVNPVVAPPVSAPKPVPGTDLTASKSPSTVDPLPQPQPPNAGSDNGPPPSVNSPSRSAGHREINSVGFEVLVALAVTAYLL</sequence>
<proteinExistence type="predicted"/>
<gene>
    <name evidence="3" type="ORF">PoMZ_05373</name>
</gene>
<dbReference type="AlphaFoldDB" id="A0A4P7NN44"/>
<protein>
    <submittedName>
        <fullName evidence="3">Uncharacterized protein</fullName>
    </submittedName>
</protein>
<keyword evidence="2" id="KW-0732">Signal</keyword>
<feature type="signal peptide" evidence="2">
    <location>
        <begin position="1"/>
        <end position="18"/>
    </location>
</feature>
<evidence type="ECO:0000313" key="4">
    <source>
        <dbReference type="Proteomes" id="UP000294847"/>
    </source>
</evidence>
<evidence type="ECO:0000256" key="2">
    <source>
        <dbReference type="SAM" id="SignalP"/>
    </source>
</evidence>
<accession>A0A4P7NN44</accession>
<name>A0A4P7NN44_PYROR</name>
<dbReference type="EMBL" id="CP034209">
    <property type="protein sequence ID" value="QBZ63687.1"/>
    <property type="molecule type" value="Genomic_DNA"/>
</dbReference>
<evidence type="ECO:0000313" key="3">
    <source>
        <dbReference type="EMBL" id="QBZ63687.1"/>
    </source>
</evidence>